<feature type="region of interest" description="Disordered" evidence="1">
    <location>
        <begin position="1"/>
        <end position="37"/>
    </location>
</feature>
<evidence type="ECO:0000313" key="3">
    <source>
        <dbReference type="Proteomes" id="UP000316921"/>
    </source>
</evidence>
<name>A0A518BNC9_9BACT</name>
<sequence>MSQKDTDAAKERKPGAPPTSPDAKRPSKAPLDLENLDLTVEQVDERISPRETNVFDK</sequence>
<feature type="compositionally biased region" description="Basic and acidic residues" evidence="1">
    <location>
        <begin position="1"/>
        <end position="14"/>
    </location>
</feature>
<dbReference type="EMBL" id="CP036287">
    <property type="protein sequence ID" value="QDU68471.1"/>
    <property type="molecule type" value="Genomic_DNA"/>
</dbReference>
<gene>
    <name evidence="2" type="ORF">Pla133_35680</name>
</gene>
<dbReference type="RefSeq" id="WP_419191655.1">
    <property type="nucleotide sequence ID" value="NZ_CP036287.1"/>
</dbReference>
<protein>
    <submittedName>
        <fullName evidence="2">Uncharacterized protein</fullName>
    </submittedName>
</protein>
<dbReference type="KEGG" id="pbap:Pla133_35680"/>
<keyword evidence="3" id="KW-1185">Reference proteome</keyword>
<proteinExistence type="predicted"/>
<reference evidence="2 3" key="1">
    <citation type="submission" date="2019-02" db="EMBL/GenBank/DDBJ databases">
        <title>Deep-cultivation of Planctomycetes and their phenomic and genomic characterization uncovers novel biology.</title>
        <authorList>
            <person name="Wiegand S."/>
            <person name="Jogler M."/>
            <person name="Boedeker C."/>
            <person name="Pinto D."/>
            <person name="Vollmers J."/>
            <person name="Rivas-Marin E."/>
            <person name="Kohn T."/>
            <person name="Peeters S.H."/>
            <person name="Heuer A."/>
            <person name="Rast P."/>
            <person name="Oberbeckmann S."/>
            <person name="Bunk B."/>
            <person name="Jeske O."/>
            <person name="Meyerdierks A."/>
            <person name="Storesund J.E."/>
            <person name="Kallscheuer N."/>
            <person name="Luecker S."/>
            <person name="Lage O.M."/>
            <person name="Pohl T."/>
            <person name="Merkel B.J."/>
            <person name="Hornburger P."/>
            <person name="Mueller R.-W."/>
            <person name="Bruemmer F."/>
            <person name="Labrenz M."/>
            <person name="Spormann A.M."/>
            <person name="Op den Camp H."/>
            <person name="Overmann J."/>
            <person name="Amann R."/>
            <person name="Jetten M.S.M."/>
            <person name="Mascher T."/>
            <person name="Medema M.H."/>
            <person name="Devos D.P."/>
            <person name="Kaster A.-K."/>
            <person name="Ovreas L."/>
            <person name="Rohde M."/>
            <person name="Galperin M.Y."/>
            <person name="Jogler C."/>
        </authorList>
    </citation>
    <scope>NUCLEOTIDE SEQUENCE [LARGE SCALE GENOMIC DNA]</scope>
    <source>
        <strain evidence="2 3">Pla133</strain>
    </source>
</reference>
<accession>A0A518BNC9</accession>
<evidence type="ECO:0000256" key="1">
    <source>
        <dbReference type="SAM" id="MobiDB-lite"/>
    </source>
</evidence>
<dbReference type="AlphaFoldDB" id="A0A518BNC9"/>
<organism evidence="2 3">
    <name type="scientific">Engelhardtia mirabilis</name>
    <dbReference type="NCBI Taxonomy" id="2528011"/>
    <lineage>
        <taxon>Bacteria</taxon>
        <taxon>Pseudomonadati</taxon>
        <taxon>Planctomycetota</taxon>
        <taxon>Planctomycetia</taxon>
        <taxon>Planctomycetia incertae sedis</taxon>
        <taxon>Engelhardtia</taxon>
    </lineage>
</organism>
<evidence type="ECO:0000313" key="2">
    <source>
        <dbReference type="EMBL" id="QDU68471.1"/>
    </source>
</evidence>
<dbReference type="Proteomes" id="UP000316921">
    <property type="component" value="Chromosome"/>
</dbReference>